<reference evidence="2" key="2">
    <citation type="submission" date="2025-08" db="UniProtKB">
        <authorList>
            <consortium name="RefSeq"/>
        </authorList>
    </citation>
    <scope>IDENTIFICATION</scope>
</reference>
<name>A0AAJ8DXV3_ASPNG</name>
<sequence>MGGDGGPRASMTSTFIQGSSAASSRDRVMMSTLPPVRYPLVACL</sequence>
<dbReference type="GeneID" id="84590058"/>
<feature type="compositionally biased region" description="Polar residues" evidence="1">
    <location>
        <begin position="10"/>
        <end position="23"/>
    </location>
</feature>
<dbReference type="VEuPathDB" id="FungiDB:An01g09790"/>
<dbReference type="AlphaFoldDB" id="A0AAJ8DXV3"/>
<dbReference type="KEGG" id="ang:An01g09790"/>
<evidence type="ECO:0000256" key="1">
    <source>
        <dbReference type="SAM" id="MobiDB-lite"/>
    </source>
</evidence>
<dbReference type="RefSeq" id="XP_059599722.1">
    <property type="nucleotide sequence ID" value="XM_059750726.1"/>
</dbReference>
<reference evidence="2" key="1">
    <citation type="submission" date="2025-02" db="EMBL/GenBank/DDBJ databases">
        <authorList>
            <consortium name="NCBI Genome Project"/>
        </authorList>
    </citation>
    <scope>NUCLEOTIDE SEQUENCE</scope>
</reference>
<organism evidence="2">
    <name type="scientific">Aspergillus niger</name>
    <dbReference type="NCBI Taxonomy" id="5061"/>
    <lineage>
        <taxon>Eukaryota</taxon>
        <taxon>Fungi</taxon>
        <taxon>Dikarya</taxon>
        <taxon>Ascomycota</taxon>
        <taxon>Pezizomycotina</taxon>
        <taxon>Eurotiomycetes</taxon>
        <taxon>Eurotiomycetidae</taxon>
        <taxon>Eurotiales</taxon>
        <taxon>Aspergillaceae</taxon>
        <taxon>Aspergillus</taxon>
        <taxon>Aspergillus subgen. Circumdati</taxon>
    </lineage>
</organism>
<accession>A0AAJ8DXV3</accession>
<gene>
    <name evidence="2" type="ORF">An01g09790</name>
</gene>
<feature type="region of interest" description="Disordered" evidence="1">
    <location>
        <begin position="1"/>
        <end position="29"/>
    </location>
</feature>
<evidence type="ECO:0000313" key="2">
    <source>
        <dbReference type="RefSeq" id="XP_059599722.1"/>
    </source>
</evidence>
<proteinExistence type="predicted"/>
<protein>
    <submittedName>
        <fullName evidence="2">Uncharacterized protein</fullName>
    </submittedName>
</protein>